<dbReference type="EMBL" id="KN833114">
    <property type="protein sequence ID" value="KIM72664.1"/>
    <property type="molecule type" value="Genomic_DNA"/>
</dbReference>
<dbReference type="InParanoid" id="A0A0C3EXI7"/>
<evidence type="ECO:0000313" key="2">
    <source>
        <dbReference type="Proteomes" id="UP000054166"/>
    </source>
</evidence>
<reference evidence="2" key="2">
    <citation type="submission" date="2015-01" db="EMBL/GenBank/DDBJ databases">
        <title>Evolutionary Origins and Diversification of the Mycorrhizal Mutualists.</title>
        <authorList>
            <consortium name="DOE Joint Genome Institute"/>
            <consortium name="Mycorrhizal Genomics Consortium"/>
            <person name="Kohler A."/>
            <person name="Kuo A."/>
            <person name="Nagy L.G."/>
            <person name="Floudas D."/>
            <person name="Copeland A."/>
            <person name="Barry K.W."/>
            <person name="Cichocki N."/>
            <person name="Veneault-Fourrey C."/>
            <person name="LaButti K."/>
            <person name="Lindquist E.A."/>
            <person name="Lipzen A."/>
            <person name="Lundell T."/>
            <person name="Morin E."/>
            <person name="Murat C."/>
            <person name="Riley R."/>
            <person name="Ohm R."/>
            <person name="Sun H."/>
            <person name="Tunlid A."/>
            <person name="Henrissat B."/>
            <person name="Grigoriev I.V."/>
            <person name="Hibbett D.S."/>
            <person name="Martin F."/>
        </authorList>
    </citation>
    <scope>NUCLEOTIDE SEQUENCE [LARGE SCALE GENOMIC DNA]</scope>
    <source>
        <strain evidence="2">F 1598</strain>
    </source>
</reference>
<dbReference type="OrthoDB" id="2411602at2759"/>
<sequence length="289" mass="32725">MPKKYKTAEEQYAARIISKRRHYTRHRAEEKAKARERWSKHQKRALVTEKDNLWEVGNLTTLTKTEGGETIREELSKLWAMHGAQDALQEQQFMSSRAHDVIHALTVAQVGWEEFRTSCEDALDDARQLWTKSESLVIQAAAVEADMDGGDMLSLFVGRNVTLFICTSNPLDIISAPLLDRCEIIQPSAPHHHLIYARSMRSLERAISASGVGEDGILPVETLIVPGSGKLKLTVSLGEVLGAHWAEIKRINLPWANRKDMEHDVSLKIYNNMQFEFVCTVNLEAAFEY</sequence>
<accession>A0A0C3EXI7</accession>
<dbReference type="Proteomes" id="UP000054166">
    <property type="component" value="Unassembled WGS sequence"/>
</dbReference>
<dbReference type="STRING" id="765440.A0A0C3EXI7"/>
<organism evidence="1 2">
    <name type="scientific">Piloderma croceum (strain F 1598)</name>
    <dbReference type="NCBI Taxonomy" id="765440"/>
    <lineage>
        <taxon>Eukaryota</taxon>
        <taxon>Fungi</taxon>
        <taxon>Dikarya</taxon>
        <taxon>Basidiomycota</taxon>
        <taxon>Agaricomycotina</taxon>
        <taxon>Agaricomycetes</taxon>
        <taxon>Agaricomycetidae</taxon>
        <taxon>Atheliales</taxon>
        <taxon>Atheliaceae</taxon>
        <taxon>Piloderma</taxon>
    </lineage>
</organism>
<dbReference type="AlphaFoldDB" id="A0A0C3EXI7"/>
<dbReference type="HOGENOM" id="CLU_963498_0_0_1"/>
<evidence type="ECO:0000313" key="1">
    <source>
        <dbReference type="EMBL" id="KIM72664.1"/>
    </source>
</evidence>
<name>A0A0C3EXI7_PILCF</name>
<proteinExistence type="predicted"/>
<protein>
    <submittedName>
        <fullName evidence="1">Uncharacterized protein</fullName>
    </submittedName>
</protein>
<gene>
    <name evidence="1" type="ORF">PILCRDRAFT_93371</name>
</gene>
<keyword evidence="2" id="KW-1185">Reference proteome</keyword>
<reference evidence="1 2" key="1">
    <citation type="submission" date="2014-04" db="EMBL/GenBank/DDBJ databases">
        <authorList>
            <consortium name="DOE Joint Genome Institute"/>
            <person name="Kuo A."/>
            <person name="Tarkka M."/>
            <person name="Buscot F."/>
            <person name="Kohler A."/>
            <person name="Nagy L.G."/>
            <person name="Floudas D."/>
            <person name="Copeland A."/>
            <person name="Barry K.W."/>
            <person name="Cichocki N."/>
            <person name="Veneault-Fourrey C."/>
            <person name="LaButti K."/>
            <person name="Lindquist E.A."/>
            <person name="Lipzen A."/>
            <person name="Lundell T."/>
            <person name="Morin E."/>
            <person name="Murat C."/>
            <person name="Sun H."/>
            <person name="Tunlid A."/>
            <person name="Henrissat B."/>
            <person name="Grigoriev I.V."/>
            <person name="Hibbett D.S."/>
            <person name="Martin F."/>
            <person name="Nordberg H.P."/>
            <person name="Cantor M.N."/>
            <person name="Hua S.X."/>
        </authorList>
    </citation>
    <scope>NUCLEOTIDE SEQUENCE [LARGE SCALE GENOMIC DNA]</scope>
    <source>
        <strain evidence="1 2">F 1598</strain>
    </source>
</reference>